<dbReference type="EMBL" id="VSSQ01007661">
    <property type="protein sequence ID" value="MPM36602.1"/>
    <property type="molecule type" value="Genomic_DNA"/>
</dbReference>
<keyword evidence="2 5" id="KW-0808">Transferase</keyword>
<dbReference type="PANTHER" id="PTHR33603">
    <property type="entry name" value="METHYLTRANSFERASE"/>
    <property type="match status" value="1"/>
</dbReference>
<dbReference type="GO" id="GO:0006364">
    <property type="term" value="P:rRNA processing"/>
    <property type="evidence" value="ECO:0007669"/>
    <property type="project" value="InterPro"/>
</dbReference>
<organism evidence="5">
    <name type="scientific">bioreactor metagenome</name>
    <dbReference type="NCBI Taxonomy" id="1076179"/>
    <lineage>
        <taxon>unclassified sequences</taxon>
        <taxon>metagenomes</taxon>
        <taxon>ecological metagenomes</taxon>
    </lineage>
</organism>
<proteinExistence type="inferred from homology"/>
<keyword evidence="3" id="KW-0949">S-adenosyl-L-methionine</keyword>
<gene>
    <name evidence="5" type="primary">rlmH_27</name>
    <name evidence="5" type="ORF">SDC9_83201</name>
</gene>
<keyword evidence="1 5" id="KW-0489">Methyltransferase</keyword>
<dbReference type="SUPFAM" id="SSF75217">
    <property type="entry name" value="alpha/beta knot"/>
    <property type="match status" value="1"/>
</dbReference>
<dbReference type="HAMAP" id="MF_00658">
    <property type="entry name" value="23SrRNA_methyltr_H"/>
    <property type="match status" value="1"/>
</dbReference>
<dbReference type="NCBIfam" id="NF000985">
    <property type="entry name" value="PRK00103.1-3"/>
    <property type="match status" value="1"/>
</dbReference>
<evidence type="ECO:0000256" key="3">
    <source>
        <dbReference type="ARBA" id="ARBA00022691"/>
    </source>
</evidence>
<evidence type="ECO:0000256" key="2">
    <source>
        <dbReference type="ARBA" id="ARBA00022679"/>
    </source>
</evidence>
<reference evidence="5" key="1">
    <citation type="submission" date="2019-08" db="EMBL/GenBank/DDBJ databases">
        <authorList>
            <person name="Kucharzyk K."/>
            <person name="Murdoch R.W."/>
            <person name="Higgins S."/>
            <person name="Loffler F."/>
        </authorList>
    </citation>
    <scope>NUCLEOTIDE SEQUENCE</scope>
</reference>
<dbReference type="InterPro" id="IPR003742">
    <property type="entry name" value="RlmH-like"/>
</dbReference>
<dbReference type="CDD" id="cd18081">
    <property type="entry name" value="RlmH-like"/>
    <property type="match status" value="1"/>
</dbReference>
<dbReference type="EC" id="2.1.1.177" evidence="5"/>
<comment type="caution">
    <text evidence="5">The sequence shown here is derived from an EMBL/GenBank/DDBJ whole genome shotgun (WGS) entry which is preliminary data.</text>
</comment>
<dbReference type="GO" id="GO:0008168">
    <property type="term" value="F:methyltransferase activity"/>
    <property type="evidence" value="ECO:0007669"/>
    <property type="project" value="UniProtKB-KW"/>
</dbReference>
<evidence type="ECO:0000256" key="4">
    <source>
        <dbReference type="ARBA" id="ARBA00038303"/>
    </source>
</evidence>
<dbReference type="InterPro" id="IPR029028">
    <property type="entry name" value="Alpha/beta_knot_MTases"/>
</dbReference>
<evidence type="ECO:0000313" key="5">
    <source>
        <dbReference type="EMBL" id="MPM36602.1"/>
    </source>
</evidence>
<dbReference type="Pfam" id="PF02590">
    <property type="entry name" value="SPOUT_MTase"/>
    <property type="match status" value="1"/>
</dbReference>
<protein>
    <submittedName>
        <fullName evidence="5">Ribosomal RNA large subunit methyltransferase H</fullName>
        <ecNumber evidence="5">2.1.1.177</ecNumber>
    </submittedName>
</protein>
<comment type="similarity">
    <text evidence="4">Belongs to the RNA methyltransferase RlmH family.</text>
</comment>
<dbReference type="InterPro" id="IPR029026">
    <property type="entry name" value="tRNA_m1G_MTases_N"/>
</dbReference>
<dbReference type="NCBIfam" id="TIGR00246">
    <property type="entry name" value="tRNA_RlmH_YbeA"/>
    <property type="match status" value="1"/>
</dbReference>
<dbReference type="PANTHER" id="PTHR33603:SF1">
    <property type="entry name" value="RIBOSOMAL RNA LARGE SUBUNIT METHYLTRANSFERASE H"/>
    <property type="match status" value="1"/>
</dbReference>
<evidence type="ECO:0000256" key="1">
    <source>
        <dbReference type="ARBA" id="ARBA00022603"/>
    </source>
</evidence>
<dbReference type="GO" id="GO:0032259">
    <property type="term" value="P:methylation"/>
    <property type="evidence" value="ECO:0007669"/>
    <property type="project" value="UniProtKB-KW"/>
</dbReference>
<dbReference type="AlphaFoldDB" id="A0A644Z721"/>
<dbReference type="PIRSF" id="PIRSF004505">
    <property type="entry name" value="MT_bac"/>
    <property type="match status" value="1"/>
</dbReference>
<dbReference type="Gene3D" id="3.40.1280.10">
    <property type="match status" value="1"/>
</dbReference>
<name>A0A644Z721_9ZZZZ</name>
<accession>A0A644Z721</accession>
<sequence>MKIEINNQGGKMKITVISVGKIKEKFYSEAINEYAKRLSKFCKFTEETIQDERADENFSDSEIEQVKIKEGLKILAKIPKNSYVIALDVKGTIISSEDLAQKINQLGIDGTSDITFIIGGSNGLSNEVLTAANFKLSFSKMTFPHQLFKVILLEQIYRAFKINSGEAYHK</sequence>